<dbReference type="EC" id="5.6.2.1" evidence="3"/>
<dbReference type="RefSeq" id="WP_094026886.1">
    <property type="nucleotide sequence ID" value="NZ_NGAF01000013.1"/>
</dbReference>
<dbReference type="PRINTS" id="PR00416">
    <property type="entry name" value="EUTPISMRASEI"/>
</dbReference>
<dbReference type="Pfam" id="PF21338">
    <property type="entry name" value="Top1B_N_bact"/>
    <property type="match status" value="1"/>
</dbReference>
<dbReference type="PANTHER" id="PTHR10290:SF3">
    <property type="entry name" value="DNA TOPOISOMERASE 1"/>
    <property type="match status" value="1"/>
</dbReference>
<dbReference type="GO" id="GO:0003677">
    <property type="term" value="F:DNA binding"/>
    <property type="evidence" value="ECO:0007669"/>
    <property type="project" value="UniProtKB-KW"/>
</dbReference>
<dbReference type="InterPro" id="IPR051062">
    <property type="entry name" value="Topoisomerase_IB"/>
</dbReference>
<organism evidence="9 10">
    <name type="scientific">Nocardia cerradoensis</name>
    <dbReference type="NCBI Taxonomy" id="85688"/>
    <lineage>
        <taxon>Bacteria</taxon>
        <taxon>Bacillati</taxon>
        <taxon>Actinomycetota</taxon>
        <taxon>Actinomycetes</taxon>
        <taxon>Mycobacteriales</taxon>
        <taxon>Nocardiaceae</taxon>
        <taxon>Nocardia</taxon>
    </lineage>
</organism>
<dbReference type="AlphaFoldDB" id="A0A231H162"/>
<keyword evidence="4" id="KW-0799">Topoisomerase</keyword>
<dbReference type="InterPro" id="IPR049331">
    <property type="entry name" value="Top1B_N_bact"/>
</dbReference>
<reference evidence="9 10" key="1">
    <citation type="submission" date="2017-07" db="EMBL/GenBank/DDBJ databases">
        <title>First draft Genome Sequence of Nocardia cerradoensis isolated from human infection.</title>
        <authorList>
            <person name="Carrasco G."/>
        </authorList>
    </citation>
    <scope>NUCLEOTIDE SEQUENCE [LARGE SCALE GENOMIC DNA]</scope>
    <source>
        <strain evidence="9 10">CNM20130759</strain>
    </source>
</reference>
<dbReference type="SUPFAM" id="SSF56349">
    <property type="entry name" value="DNA breaking-rejoining enzymes"/>
    <property type="match status" value="1"/>
</dbReference>
<comment type="similarity">
    <text evidence="2">Belongs to the type IB topoisomerase family.</text>
</comment>
<dbReference type="Gene3D" id="3.90.15.10">
    <property type="entry name" value="Topoisomerase I, Chain A, domain 3"/>
    <property type="match status" value="1"/>
</dbReference>
<name>A0A231H162_9NOCA</name>
<evidence type="ECO:0000313" key="9">
    <source>
        <dbReference type="EMBL" id="OXR42531.1"/>
    </source>
</evidence>
<evidence type="ECO:0000256" key="5">
    <source>
        <dbReference type="ARBA" id="ARBA00023125"/>
    </source>
</evidence>
<evidence type="ECO:0000256" key="2">
    <source>
        <dbReference type="ARBA" id="ARBA00006645"/>
    </source>
</evidence>
<feature type="domain" description="DNA topoisomerase I catalytic core eukaryotic-type" evidence="7">
    <location>
        <begin position="81"/>
        <end position="287"/>
    </location>
</feature>
<feature type="domain" description="DNA topoisomerase IB N-terminal" evidence="8">
    <location>
        <begin position="21"/>
        <end position="69"/>
    </location>
</feature>
<evidence type="ECO:0000259" key="7">
    <source>
        <dbReference type="Pfam" id="PF01028"/>
    </source>
</evidence>
<dbReference type="InterPro" id="IPR011010">
    <property type="entry name" value="DNA_brk_join_enz"/>
</dbReference>
<sequence>MRLRRSTPYGAGIRRVRRGRGFSYTDENGVPVTDPEVTQRIDALVIPPAWRKVWICPHAQGHIQAVGVDAAGRRQYLYHEQWRRERDEEKFDRMLEVAAQLPNLREQVSADLRRSGSDRRRVEAVAIGLLDRGVFRIGGEEYAEENGTRGVATLLREQVRVSGEEMRFDYVAKGGIRRQVRIVEPDLARAVRSLRRNRSPSGRLLVYREHRHSSELRSGDINARFKALVGDDHSAKDFRTWQATVLAAAGLAATECPNSQRRRNSAVRQVMTEVAEALGNTPTVARNSYVDPRVIVAWERGRTIAAASRRARRAPSEDERRAIVERAVLRLLRSAANGK</sequence>
<dbReference type="SUPFAM" id="SSF55869">
    <property type="entry name" value="DNA topoisomerase I domain"/>
    <property type="match status" value="1"/>
</dbReference>
<evidence type="ECO:0000259" key="8">
    <source>
        <dbReference type="Pfam" id="PF21338"/>
    </source>
</evidence>
<dbReference type="PROSITE" id="PS52038">
    <property type="entry name" value="TOPO_IB_2"/>
    <property type="match status" value="1"/>
</dbReference>
<dbReference type="InterPro" id="IPR013500">
    <property type="entry name" value="TopoI_cat_euk"/>
</dbReference>
<evidence type="ECO:0000256" key="1">
    <source>
        <dbReference type="ARBA" id="ARBA00000213"/>
    </source>
</evidence>
<dbReference type="Gene3D" id="1.10.132.120">
    <property type="match status" value="1"/>
</dbReference>
<keyword evidence="10" id="KW-1185">Reference proteome</keyword>
<dbReference type="Proteomes" id="UP000215506">
    <property type="component" value="Unassembled WGS sequence"/>
</dbReference>
<proteinExistence type="inferred from homology"/>
<keyword evidence="5" id="KW-0238">DNA-binding</keyword>
<dbReference type="Gene3D" id="3.30.66.10">
    <property type="entry name" value="DNA topoisomerase I domain"/>
    <property type="match status" value="1"/>
</dbReference>
<dbReference type="EMBL" id="NGAF01000013">
    <property type="protein sequence ID" value="OXR42531.1"/>
    <property type="molecule type" value="Genomic_DNA"/>
</dbReference>
<gene>
    <name evidence="9" type="ORF">B7C42_05307</name>
</gene>
<evidence type="ECO:0000256" key="3">
    <source>
        <dbReference type="ARBA" id="ARBA00012891"/>
    </source>
</evidence>
<comment type="caution">
    <text evidence="9">The sequence shown here is derived from an EMBL/GenBank/DDBJ whole genome shotgun (WGS) entry which is preliminary data.</text>
</comment>
<evidence type="ECO:0000256" key="6">
    <source>
        <dbReference type="ARBA" id="ARBA00023235"/>
    </source>
</evidence>
<dbReference type="GO" id="GO:0006265">
    <property type="term" value="P:DNA topological change"/>
    <property type="evidence" value="ECO:0007669"/>
    <property type="project" value="InterPro"/>
</dbReference>
<evidence type="ECO:0000256" key="4">
    <source>
        <dbReference type="ARBA" id="ARBA00023029"/>
    </source>
</evidence>
<accession>A0A231H162</accession>
<comment type="catalytic activity">
    <reaction evidence="1">
        <text>ATP-independent breakage of single-stranded DNA, followed by passage and rejoining.</text>
        <dbReference type="EC" id="5.6.2.1"/>
    </reaction>
</comment>
<dbReference type="InterPro" id="IPR014711">
    <property type="entry name" value="TopoI_cat_a-hlx-sub_euk"/>
</dbReference>
<protein>
    <recommendedName>
        <fullName evidence="3">DNA topoisomerase</fullName>
        <ecNumber evidence="3">5.6.2.1</ecNumber>
    </recommendedName>
</protein>
<dbReference type="InterPro" id="IPR035447">
    <property type="entry name" value="DNA_topo_I_N_sf"/>
</dbReference>
<evidence type="ECO:0000313" key="10">
    <source>
        <dbReference type="Proteomes" id="UP000215506"/>
    </source>
</evidence>
<dbReference type="GO" id="GO:0003917">
    <property type="term" value="F:DNA topoisomerase type I (single strand cut, ATP-independent) activity"/>
    <property type="evidence" value="ECO:0007669"/>
    <property type="project" value="UniProtKB-EC"/>
</dbReference>
<dbReference type="InterPro" id="IPR001631">
    <property type="entry name" value="TopoI"/>
</dbReference>
<keyword evidence="6" id="KW-0413">Isomerase</keyword>
<dbReference type="PANTHER" id="PTHR10290">
    <property type="entry name" value="DNA TOPOISOMERASE I"/>
    <property type="match status" value="1"/>
</dbReference>
<dbReference type="Pfam" id="PF01028">
    <property type="entry name" value="Topoisom_I"/>
    <property type="match status" value="1"/>
</dbReference>